<dbReference type="Proteomes" id="UP001169027">
    <property type="component" value="Unassembled WGS sequence"/>
</dbReference>
<evidence type="ECO:0000259" key="2">
    <source>
        <dbReference type="Pfam" id="PF06580"/>
    </source>
</evidence>
<gene>
    <name evidence="3" type="ORF">Q2T77_04005</name>
</gene>
<keyword evidence="1" id="KW-1133">Transmembrane helix</keyword>
<feature type="transmembrane region" description="Helical" evidence="1">
    <location>
        <begin position="78"/>
        <end position="106"/>
    </location>
</feature>
<proteinExistence type="predicted"/>
<keyword evidence="3" id="KW-0808">Transferase</keyword>
<name>A0ABT8RY57_9BURK</name>
<keyword evidence="4" id="KW-1185">Reference proteome</keyword>
<evidence type="ECO:0000256" key="1">
    <source>
        <dbReference type="SAM" id="Phobius"/>
    </source>
</evidence>
<dbReference type="GO" id="GO:0016301">
    <property type="term" value="F:kinase activity"/>
    <property type="evidence" value="ECO:0007669"/>
    <property type="project" value="UniProtKB-KW"/>
</dbReference>
<feature type="domain" description="Signal transduction histidine kinase internal region" evidence="2">
    <location>
        <begin position="178"/>
        <end position="244"/>
    </location>
</feature>
<keyword evidence="1" id="KW-0812">Transmembrane</keyword>
<sequence>MTQWKSGSDDGGWRRSLSLSAIWGVATWIVEVAVLPISSFGFATWLSVASMVFVQWFITGMGMAFCVMWAERHLGSRLIVAAVVLALGWGVLIAIVLVPAACRLGYLRALGVMFPSLEAPCEAHHIIGTWAYTTWETLLIAATFTPVYVLSVRAARTRSMLGRAELARHQSEKAVEQAQLQMLQRQIDPSFLLHVMEVIQDRYGHDPVAADRLLDRLVALLRSLMPGLRSNSSTLEAECFILRASAHLQDELHPGGGRWAIDLQGEDIRRIPFPPQLLLPTLEELRGSPSPRPAWSVSAHLEGVARRIVIQVNRAAEPSLVRLLEERMLAGLRATWGADAAIDVEVDASRETTTFTLRSGAAPPVAMPNAIEAAPEMDPIRQPILIH</sequence>
<dbReference type="RefSeq" id="WP_301804212.1">
    <property type="nucleotide sequence ID" value="NZ_JAUJZH010000002.1"/>
</dbReference>
<evidence type="ECO:0000313" key="3">
    <source>
        <dbReference type="EMBL" id="MDO1531443.1"/>
    </source>
</evidence>
<dbReference type="Pfam" id="PF06580">
    <property type="entry name" value="His_kinase"/>
    <property type="match status" value="1"/>
</dbReference>
<keyword evidence="1" id="KW-0472">Membrane</keyword>
<evidence type="ECO:0000313" key="4">
    <source>
        <dbReference type="Proteomes" id="UP001169027"/>
    </source>
</evidence>
<reference evidence="3" key="1">
    <citation type="submission" date="2023-06" db="EMBL/GenBank/DDBJ databases">
        <authorList>
            <person name="Jiang Y."/>
            <person name="Liu Q."/>
        </authorList>
    </citation>
    <scope>NUCLEOTIDE SEQUENCE</scope>
    <source>
        <strain evidence="3">CGMCC 1.12090</strain>
    </source>
</reference>
<dbReference type="InterPro" id="IPR010559">
    <property type="entry name" value="Sig_transdc_His_kin_internal"/>
</dbReference>
<feature type="transmembrane region" description="Helical" evidence="1">
    <location>
        <begin position="21"/>
        <end position="46"/>
    </location>
</feature>
<feature type="transmembrane region" description="Helical" evidence="1">
    <location>
        <begin position="52"/>
        <end position="71"/>
    </location>
</feature>
<organism evidence="3 4">
    <name type="scientific">Variovorax ginsengisoli</name>
    <dbReference type="NCBI Taxonomy" id="363844"/>
    <lineage>
        <taxon>Bacteria</taxon>
        <taxon>Pseudomonadati</taxon>
        <taxon>Pseudomonadota</taxon>
        <taxon>Betaproteobacteria</taxon>
        <taxon>Burkholderiales</taxon>
        <taxon>Comamonadaceae</taxon>
        <taxon>Variovorax</taxon>
    </lineage>
</organism>
<protein>
    <submittedName>
        <fullName evidence="3">Histidine kinase</fullName>
    </submittedName>
</protein>
<accession>A0ABT8RY57</accession>
<dbReference type="EMBL" id="JAUKVY010000002">
    <property type="protein sequence ID" value="MDO1531443.1"/>
    <property type="molecule type" value="Genomic_DNA"/>
</dbReference>
<keyword evidence="3" id="KW-0418">Kinase</keyword>
<comment type="caution">
    <text evidence="3">The sequence shown here is derived from an EMBL/GenBank/DDBJ whole genome shotgun (WGS) entry which is preliminary data.</text>
</comment>